<gene>
    <name evidence="1" type="ORF">Van01_57880</name>
</gene>
<dbReference type="EMBL" id="BOOZ01000056">
    <property type="protein sequence ID" value="GIJ12574.1"/>
    <property type="molecule type" value="Genomic_DNA"/>
</dbReference>
<proteinExistence type="predicted"/>
<keyword evidence="2" id="KW-1185">Reference proteome</keyword>
<comment type="caution">
    <text evidence="1">The sequence shown here is derived from an EMBL/GenBank/DDBJ whole genome shotgun (WGS) entry which is preliminary data.</text>
</comment>
<reference evidence="1 2" key="1">
    <citation type="submission" date="2021-01" db="EMBL/GenBank/DDBJ databases">
        <title>Whole genome shotgun sequence of Verrucosispora andamanensis NBRC 109075.</title>
        <authorList>
            <person name="Komaki H."/>
            <person name="Tamura T."/>
        </authorList>
    </citation>
    <scope>NUCLEOTIDE SEQUENCE [LARGE SCALE GENOMIC DNA]</scope>
    <source>
        <strain evidence="1 2">NBRC 109075</strain>
    </source>
</reference>
<evidence type="ECO:0000313" key="1">
    <source>
        <dbReference type="EMBL" id="GIJ12574.1"/>
    </source>
</evidence>
<protein>
    <submittedName>
        <fullName evidence="1">Uncharacterized protein</fullName>
    </submittedName>
</protein>
<evidence type="ECO:0000313" key="2">
    <source>
        <dbReference type="Proteomes" id="UP000647017"/>
    </source>
</evidence>
<organism evidence="1 2">
    <name type="scientific">Micromonospora andamanensis</name>
    <dbReference type="NCBI Taxonomy" id="1287068"/>
    <lineage>
        <taxon>Bacteria</taxon>
        <taxon>Bacillati</taxon>
        <taxon>Actinomycetota</taxon>
        <taxon>Actinomycetes</taxon>
        <taxon>Micromonosporales</taxon>
        <taxon>Micromonosporaceae</taxon>
        <taxon>Micromonospora</taxon>
    </lineage>
</organism>
<sequence length="159" mass="17539">MLDPLVRLAGIPATRDQLDDTELDLIDRARQAGATWTQVGEALGLGSRQAAEQRRQRLAAARTARRARSDRHWPAEVAALRGLLIDLRRWIDADRRWDTRFPRAALTRRTTVLALEAEPGGLYDLAARIRADLPVADPGLPVPVRAIARDLAEALSTPG</sequence>
<dbReference type="RefSeq" id="WP_204014254.1">
    <property type="nucleotide sequence ID" value="NZ_BOOZ01000056.1"/>
</dbReference>
<dbReference type="Proteomes" id="UP000647017">
    <property type="component" value="Unassembled WGS sequence"/>
</dbReference>
<accession>A0ABQ4I3U0</accession>
<name>A0ABQ4I3U0_9ACTN</name>